<dbReference type="EMBL" id="AHHD01000448">
    <property type="protein sequence ID" value="EKG12527.1"/>
    <property type="molecule type" value="Genomic_DNA"/>
</dbReference>
<proteinExistence type="predicted"/>
<gene>
    <name evidence="2" type="ORF">MPH_10327</name>
</gene>
<dbReference type="Proteomes" id="UP000007129">
    <property type="component" value="Unassembled WGS sequence"/>
</dbReference>
<sequence length="162" mass="17366">MTRLRATIQPGVGISYCDSCRTRVVVPVPFPDHTLPPTPVEQSLSAPQGRDSLPITAHQQSAFNSPAACSRCQVLSSDGPKDPAWDSLQSLSVAVTKRGRRVRNDGGIQTRPTRKSARQDTPGQRLSGCDGTRGSLPYIQARRPQLKQLDLNAPPEGGLASA</sequence>
<evidence type="ECO:0000313" key="3">
    <source>
        <dbReference type="Proteomes" id="UP000007129"/>
    </source>
</evidence>
<feature type="region of interest" description="Disordered" evidence="1">
    <location>
        <begin position="96"/>
        <end position="162"/>
    </location>
</feature>
<evidence type="ECO:0000313" key="2">
    <source>
        <dbReference type="EMBL" id="EKG12527.1"/>
    </source>
</evidence>
<accession>K2RI77</accession>
<comment type="caution">
    <text evidence="2">The sequence shown here is derived from an EMBL/GenBank/DDBJ whole genome shotgun (WGS) entry which is preliminary data.</text>
</comment>
<feature type="compositionally biased region" description="Pro residues" evidence="1">
    <location>
        <begin position="30"/>
        <end position="39"/>
    </location>
</feature>
<dbReference type="VEuPathDB" id="FungiDB:MPH_10327"/>
<name>K2RI77_MACPH</name>
<protein>
    <submittedName>
        <fullName evidence="2">Uncharacterized protein</fullName>
    </submittedName>
</protein>
<evidence type="ECO:0000256" key="1">
    <source>
        <dbReference type="SAM" id="MobiDB-lite"/>
    </source>
</evidence>
<organism evidence="2 3">
    <name type="scientific">Macrophomina phaseolina (strain MS6)</name>
    <name type="common">Charcoal rot fungus</name>
    <dbReference type="NCBI Taxonomy" id="1126212"/>
    <lineage>
        <taxon>Eukaryota</taxon>
        <taxon>Fungi</taxon>
        <taxon>Dikarya</taxon>
        <taxon>Ascomycota</taxon>
        <taxon>Pezizomycotina</taxon>
        <taxon>Dothideomycetes</taxon>
        <taxon>Dothideomycetes incertae sedis</taxon>
        <taxon>Botryosphaeriales</taxon>
        <taxon>Botryosphaeriaceae</taxon>
        <taxon>Macrophomina</taxon>
    </lineage>
</organism>
<reference evidence="2 3" key="1">
    <citation type="journal article" date="2012" name="BMC Genomics">
        <title>Tools to kill: Genome of one of the most destructive plant pathogenic fungi Macrophomina phaseolina.</title>
        <authorList>
            <person name="Islam M.S."/>
            <person name="Haque M.S."/>
            <person name="Islam M.M."/>
            <person name="Emdad E.M."/>
            <person name="Halim A."/>
            <person name="Hossen Q.M.M."/>
            <person name="Hossain M.Z."/>
            <person name="Ahmed B."/>
            <person name="Rahim S."/>
            <person name="Rahman M.S."/>
            <person name="Alam M.M."/>
            <person name="Hou S."/>
            <person name="Wan X."/>
            <person name="Saito J.A."/>
            <person name="Alam M."/>
        </authorList>
    </citation>
    <scope>NUCLEOTIDE SEQUENCE [LARGE SCALE GENOMIC DNA]</scope>
    <source>
        <strain evidence="2 3">MS6</strain>
    </source>
</reference>
<feature type="region of interest" description="Disordered" evidence="1">
    <location>
        <begin position="30"/>
        <end position="56"/>
    </location>
</feature>
<dbReference type="HOGENOM" id="CLU_1635729_0_0_1"/>
<dbReference type="AlphaFoldDB" id="K2RI77"/>
<dbReference type="InParanoid" id="K2RI77"/>